<organism evidence="2 3">
    <name type="scientific">Cohnella faecalis</name>
    <dbReference type="NCBI Taxonomy" id="2315694"/>
    <lineage>
        <taxon>Bacteria</taxon>
        <taxon>Bacillati</taxon>
        <taxon>Bacillota</taxon>
        <taxon>Bacilli</taxon>
        <taxon>Bacillales</taxon>
        <taxon>Paenibacillaceae</taxon>
        <taxon>Cohnella</taxon>
    </lineage>
</organism>
<evidence type="ECO:0000313" key="2">
    <source>
        <dbReference type="EMBL" id="RIE02075.1"/>
    </source>
</evidence>
<dbReference type="InterPro" id="IPR020036">
    <property type="entry name" value="PseH"/>
</dbReference>
<dbReference type="NCBIfam" id="TIGR03585">
    <property type="entry name" value="PseH"/>
    <property type="match status" value="1"/>
</dbReference>
<dbReference type="PANTHER" id="PTHR43415">
    <property type="entry name" value="SPERMIDINE N(1)-ACETYLTRANSFERASE"/>
    <property type="match status" value="1"/>
</dbReference>
<comment type="caution">
    <text evidence="2">The sequence shown here is derived from an EMBL/GenBank/DDBJ whole genome shotgun (WGS) entry which is preliminary data.</text>
</comment>
<gene>
    <name evidence="2" type="primary">pseH</name>
    <name evidence="2" type="ORF">D3H35_15030</name>
</gene>
<protein>
    <submittedName>
        <fullName evidence="2">UDP-4-amino-4, 6-dideoxy-N-acetyl-beta-L-altrosamine N-acetyltransferase</fullName>
        <ecNumber evidence="2">2.3.1.202</ecNumber>
    </submittedName>
</protein>
<dbReference type="EC" id="2.3.1.202" evidence="2"/>
<dbReference type="Pfam" id="PF13302">
    <property type="entry name" value="Acetyltransf_3"/>
    <property type="match status" value="1"/>
</dbReference>
<dbReference type="AlphaFoldDB" id="A0A398CI87"/>
<dbReference type="Proteomes" id="UP000266340">
    <property type="component" value="Unassembled WGS sequence"/>
</dbReference>
<evidence type="ECO:0000259" key="1">
    <source>
        <dbReference type="PROSITE" id="PS51186"/>
    </source>
</evidence>
<dbReference type="RefSeq" id="WP_119150115.1">
    <property type="nucleotide sequence ID" value="NZ_JBHSOV010000009.1"/>
</dbReference>
<dbReference type="EMBL" id="QXJM01000039">
    <property type="protein sequence ID" value="RIE02075.1"/>
    <property type="molecule type" value="Genomic_DNA"/>
</dbReference>
<name>A0A398CI87_9BACL</name>
<dbReference type="SUPFAM" id="SSF55729">
    <property type="entry name" value="Acyl-CoA N-acyltransferases (Nat)"/>
    <property type="match status" value="1"/>
</dbReference>
<dbReference type="InterPro" id="IPR000182">
    <property type="entry name" value="GNAT_dom"/>
</dbReference>
<dbReference type="Gene3D" id="3.40.630.30">
    <property type="match status" value="1"/>
</dbReference>
<reference evidence="2 3" key="1">
    <citation type="submission" date="2018-09" db="EMBL/GenBank/DDBJ databases">
        <title>Cohnella cavernae sp. nov., isolated from a karst cave.</title>
        <authorList>
            <person name="Zhu H."/>
        </authorList>
    </citation>
    <scope>NUCLEOTIDE SEQUENCE [LARGE SCALE GENOMIC DNA]</scope>
    <source>
        <strain evidence="2 3">K2E09-144</strain>
    </source>
</reference>
<sequence length="181" mass="20864">MVPYNDYSIRPLLESDLRMVLQWRNSERVRANSFSDERIEWDSHYAWFCRLQTNPAHRYYVVELGNKPIGVVYFRNIDGTNKKCEWGLYLGETTAPRGSGTIMGALGLSTAFGHLGIRKICAEVLAFNVPSVRLHERLGFLQEGCLSRHVWKNGKFEDVVLYSIFSEDWAAQQEGMTRIPE</sequence>
<dbReference type="InterPro" id="IPR016181">
    <property type="entry name" value="Acyl_CoA_acyltransferase"/>
</dbReference>
<dbReference type="PANTHER" id="PTHR43415:SF3">
    <property type="entry name" value="GNAT-FAMILY ACETYLTRANSFERASE"/>
    <property type="match status" value="1"/>
</dbReference>
<accession>A0A398CI87</accession>
<dbReference type="PROSITE" id="PS51186">
    <property type="entry name" value="GNAT"/>
    <property type="match status" value="1"/>
</dbReference>
<dbReference type="GO" id="GO:0016747">
    <property type="term" value="F:acyltransferase activity, transferring groups other than amino-acyl groups"/>
    <property type="evidence" value="ECO:0007669"/>
    <property type="project" value="InterPro"/>
</dbReference>
<proteinExistence type="predicted"/>
<evidence type="ECO:0000313" key="3">
    <source>
        <dbReference type="Proteomes" id="UP000266340"/>
    </source>
</evidence>
<dbReference type="OrthoDB" id="9795206at2"/>
<keyword evidence="3" id="KW-1185">Reference proteome</keyword>
<keyword evidence="2" id="KW-0808">Transferase</keyword>
<keyword evidence="2" id="KW-0012">Acyltransferase</keyword>
<feature type="domain" description="N-acetyltransferase" evidence="1">
    <location>
        <begin position="7"/>
        <end position="167"/>
    </location>
</feature>